<evidence type="ECO:0000313" key="4">
    <source>
        <dbReference type="EMBL" id="KAE9597361.1"/>
    </source>
</evidence>
<sequence length="209" mass="23222">MSSPDSEPPQAQPFAGETLPPLQPGSESPEPPKAEERDVEEEEEEEKGECGFCLFMKAGGCKDAFIDWENCIEEAEKNKEDLVEKCAKVTAVLKQCMDSHSDYYEPILRAEKAAEKQAVEELEKEKELEALKDNASGSKSNDEKMQATCQRSFRNAGMLECWNAGMLECWNAGMQEGLEDIYLLKDYAVSAGSSKHFRFPSFASSALSP</sequence>
<accession>A0A6A4P711</accession>
<dbReference type="Pfam" id="PF07802">
    <property type="entry name" value="GCK"/>
    <property type="match status" value="1"/>
</dbReference>
<evidence type="ECO:0000256" key="2">
    <source>
        <dbReference type="SAM" id="MobiDB-lite"/>
    </source>
</evidence>
<name>A0A6A4P711_LUPAL</name>
<comment type="caution">
    <text evidence="4">The sequence shown here is derived from an EMBL/GenBank/DDBJ whole genome shotgun (WGS) entry which is preliminary data.</text>
</comment>
<organism evidence="4 5">
    <name type="scientific">Lupinus albus</name>
    <name type="common">White lupine</name>
    <name type="synonym">Lupinus termis</name>
    <dbReference type="NCBI Taxonomy" id="3870"/>
    <lineage>
        <taxon>Eukaryota</taxon>
        <taxon>Viridiplantae</taxon>
        <taxon>Streptophyta</taxon>
        <taxon>Embryophyta</taxon>
        <taxon>Tracheophyta</taxon>
        <taxon>Spermatophyta</taxon>
        <taxon>Magnoliopsida</taxon>
        <taxon>eudicotyledons</taxon>
        <taxon>Gunneridae</taxon>
        <taxon>Pentapetalae</taxon>
        <taxon>rosids</taxon>
        <taxon>fabids</taxon>
        <taxon>Fabales</taxon>
        <taxon>Fabaceae</taxon>
        <taxon>Papilionoideae</taxon>
        <taxon>50 kb inversion clade</taxon>
        <taxon>genistoids sensu lato</taxon>
        <taxon>core genistoids</taxon>
        <taxon>Genisteae</taxon>
        <taxon>Lupinus</taxon>
    </lineage>
</organism>
<feature type="coiled-coil region" evidence="1">
    <location>
        <begin position="65"/>
        <end position="134"/>
    </location>
</feature>
<dbReference type="EMBL" id="WOCE01000016">
    <property type="protein sequence ID" value="KAE9597361.1"/>
    <property type="molecule type" value="Genomic_DNA"/>
</dbReference>
<feature type="compositionally biased region" description="Pro residues" evidence="2">
    <location>
        <begin position="1"/>
        <end position="11"/>
    </location>
</feature>
<keyword evidence="5" id="KW-1185">Reference proteome</keyword>
<dbReference type="InterPro" id="IPR012891">
    <property type="entry name" value="GCK_dom"/>
</dbReference>
<keyword evidence="1" id="KW-0175">Coiled coil</keyword>
<protein>
    <recommendedName>
        <fullName evidence="3">GCK domain-containing protein</fullName>
    </recommendedName>
</protein>
<gene>
    <name evidence="4" type="ORF">Lalb_Chr16g0385721</name>
</gene>
<proteinExistence type="predicted"/>
<evidence type="ECO:0000259" key="3">
    <source>
        <dbReference type="SMART" id="SM01227"/>
    </source>
</evidence>
<feature type="region of interest" description="Disordered" evidence="2">
    <location>
        <begin position="1"/>
        <end position="48"/>
    </location>
</feature>
<dbReference type="SMART" id="SM01227">
    <property type="entry name" value="GCK"/>
    <property type="match status" value="1"/>
</dbReference>
<dbReference type="PANTHER" id="PTHR34357:SF2">
    <property type="entry name" value="F26F24.3-RELATED"/>
    <property type="match status" value="1"/>
</dbReference>
<dbReference type="PANTHER" id="PTHR34357">
    <property type="entry name" value="F7A19.14 PROTEIN-RELATED"/>
    <property type="match status" value="1"/>
</dbReference>
<reference evidence="5" key="1">
    <citation type="journal article" date="2020" name="Nat. Commun.">
        <title>Genome sequence of the cluster root forming white lupin.</title>
        <authorList>
            <person name="Hufnagel B."/>
            <person name="Marques A."/>
            <person name="Soriano A."/>
            <person name="Marques L."/>
            <person name="Divol F."/>
            <person name="Doumas P."/>
            <person name="Sallet E."/>
            <person name="Mancinotti D."/>
            <person name="Carrere S."/>
            <person name="Marande W."/>
            <person name="Arribat S."/>
            <person name="Keller J."/>
            <person name="Huneau C."/>
            <person name="Blein T."/>
            <person name="Aime D."/>
            <person name="Laguerre M."/>
            <person name="Taylor J."/>
            <person name="Schubert V."/>
            <person name="Nelson M."/>
            <person name="Geu-Flores F."/>
            <person name="Crespi M."/>
            <person name="Gallardo-Guerrero K."/>
            <person name="Delaux P.-M."/>
            <person name="Salse J."/>
            <person name="Berges H."/>
            <person name="Guyot R."/>
            <person name="Gouzy J."/>
            <person name="Peret B."/>
        </authorList>
    </citation>
    <scope>NUCLEOTIDE SEQUENCE [LARGE SCALE GENOMIC DNA]</scope>
    <source>
        <strain evidence="5">cv. Amiga</strain>
    </source>
</reference>
<dbReference type="AlphaFoldDB" id="A0A6A4P711"/>
<feature type="compositionally biased region" description="Acidic residues" evidence="2">
    <location>
        <begin position="37"/>
        <end position="47"/>
    </location>
</feature>
<dbReference type="Gene3D" id="1.10.287.2900">
    <property type="match status" value="1"/>
</dbReference>
<dbReference type="OrthoDB" id="2148418at2759"/>
<dbReference type="Proteomes" id="UP000447434">
    <property type="component" value="Chromosome 16"/>
</dbReference>
<feature type="domain" description="GCK" evidence="3">
    <location>
        <begin position="48"/>
        <end position="122"/>
    </location>
</feature>
<evidence type="ECO:0000313" key="5">
    <source>
        <dbReference type="Proteomes" id="UP000447434"/>
    </source>
</evidence>
<evidence type="ECO:0000256" key="1">
    <source>
        <dbReference type="SAM" id="Coils"/>
    </source>
</evidence>